<feature type="domain" description="VWFA" evidence="1">
    <location>
        <begin position="407"/>
        <end position="587"/>
    </location>
</feature>
<gene>
    <name evidence="2" type="ORF">DT23_00925</name>
</gene>
<dbReference type="InterPro" id="IPR002035">
    <property type="entry name" value="VWF_A"/>
</dbReference>
<evidence type="ECO:0000313" key="2">
    <source>
        <dbReference type="EMBL" id="KEO61562.1"/>
    </source>
</evidence>
<keyword evidence="3" id="KW-1185">Reference proteome</keyword>
<dbReference type="PROSITE" id="PS50234">
    <property type="entry name" value="VWFA"/>
    <property type="match status" value="1"/>
</dbReference>
<dbReference type="EMBL" id="AUNB01000001">
    <property type="protein sequence ID" value="KEO61562.1"/>
    <property type="molecule type" value="Genomic_DNA"/>
</dbReference>
<dbReference type="OrthoDB" id="6206554at2"/>
<dbReference type="AlphaFoldDB" id="A0A074KJ38"/>
<dbReference type="SUPFAM" id="SSF53300">
    <property type="entry name" value="vWA-like"/>
    <property type="match status" value="1"/>
</dbReference>
<dbReference type="RefSeq" id="WP_051696948.1">
    <property type="nucleotide sequence ID" value="NZ_AUNB01000001.1"/>
</dbReference>
<dbReference type="InterPro" id="IPR051266">
    <property type="entry name" value="CLCR"/>
</dbReference>
<dbReference type="Gene3D" id="3.40.50.410">
    <property type="entry name" value="von Willebrand factor, type A domain"/>
    <property type="match status" value="1"/>
</dbReference>
<dbReference type="InterPro" id="IPR024079">
    <property type="entry name" value="MetalloPept_cat_dom_sf"/>
</dbReference>
<accession>A0A074KJ38</accession>
<dbReference type="PANTHER" id="PTHR10579:SF43">
    <property type="entry name" value="ZINC FINGER (C3HC4-TYPE RING FINGER) FAMILY PROTEIN"/>
    <property type="match status" value="1"/>
</dbReference>
<protein>
    <recommendedName>
        <fullName evidence="1">VWFA domain-containing protein</fullName>
    </recommendedName>
</protein>
<dbReference type="eggNOG" id="COG2304">
    <property type="taxonomic scope" value="Bacteria"/>
</dbReference>
<dbReference type="Gene3D" id="3.40.390.10">
    <property type="entry name" value="Collagenase (Catalytic Domain)"/>
    <property type="match status" value="1"/>
</dbReference>
<reference evidence="2 3" key="1">
    <citation type="journal article" date="2015" name="Antonie Van Leeuwenhoek">
        <title>Thioclava indica sp. nov., isolated from surface seawater of the Indian Ocean.</title>
        <authorList>
            <person name="Liu Y."/>
            <person name="Lai Q."/>
            <person name="Du J."/>
            <person name="Xu H."/>
            <person name="Jiang L."/>
            <person name="Shao Z."/>
        </authorList>
    </citation>
    <scope>NUCLEOTIDE SEQUENCE [LARGE SCALE GENOMIC DNA]</scope>
    <source>
        <strain evidence="2 3">DT23-4</strain>
    </source>
</reference>
<dbReference type="Pfam" id="PF09471">
    <property type="entry name" value="Peptidase_M64"/>
    <property type="match status" value="2"/>
</dbReference>
<evidence type="ECO:0000259" key="1">
    <source>
        <dbReference type="PROSITE" id="PS50234"/>
    </source>
</evidence>
<dbReference type="STRING" id="1353528.DT23_00925"/>
<name>A0A074KJ38_9RHOB</name>
<dbReference type="SMART" id="SM00327">
    <property type="entry name" value="VWA"/>
    <property type="match status" value="1"/>
</dbReference>
<dbReference type="InterPro" id="IPR036465">
    <property type="entry name" value="vWFA_dom_sf"/>
</dbReference>
<organism evidence="2 3">
    <name type="scientific">Thioclava indica</name>
    <dbReference type="NCBI Taxonomy" id="1353528"/>
    <lineage>
        <taxon>Bacteria</taxon>
        <taxon>Pseudomonadati</taxon>
        <taxon>Pseudomonadota</taxon>
        <taxon>Alphaproteobacteria</taxon>
        <taxon>Rhodobacterales</taxon>
        <taxon>Paracoccaceae</taxon>
        <taxon>Thioclava</taxon>
    </lineage>
</organism>
<comment type="caution">
    <text evidence="2">The sequence shown here is derived from an EMBL/GenBank/DDBJ whole genome shotgun (WGS) entry which is preliminary data.</text>
</comment>
<dbReference type="Pfam" id="PF00092">
    <property type="entry name" value="VWA"/>
    <property type="match status" value="1"/>
</dbReference>
<dbReference type="GO" id="GO:0008237">
    <property type="term" value="F:metallopeptidase activity"/>
    <property type="evidence" value="ECO:0007669"/>
    <property type="project" value="InterPro"/>
</dbReference>
<proteinExistence type="predicted"/>
<dbReference type="Proteomes" id="UP000027471">
    <property type="component" value="Unassembled WGS sequence"/>
</dbReference>
<sequence length="879" mass="92737">MGVNDGAVIGLSKVVDHGPATERWNIVLVAEGFQAAEMPKFHNEVSKFIDKLFNTVPFGDMWCGINIYQLDVSSTDSGADEPGGGECTGANVFRDTYFDATFCSGGTQRALTVDSSLVLQEVIDLLPEYEEAIVIVNSDVYGGTGGAVGTYSLGFSPITGKGGVEIAIHELGHAGFQLADEYDYDSVGTYGGSEPARVNITANADKNTIKWGDLIAGPTAVPTQTNGNCNEPNEDPSPVADGTVGAFEGAGYWPCGLYRPEYTCMMRELAQPFCAVCERRIREVLQTYIAPVTVTLATPSVDFHDIPEGIGGAGVTTYRAIIFDVGSCAPLQLQVISGPTGGFGLPLGGNVIVSPGQAMTQGKIWISYTSTTAGASASGTVTIEAVETGETFVVTITANTVARPTAAAALVLDRSGSMNEDAGDGTAKISKLRQAVKTFVDVMLPGDGVGLVRFSNDADIVEPVGDVAVIGGTVKTAVDSADFNLGGNTSVGDGLVAGTDALNAAGSYDTKAMVVLTDGKENRAEYIEDVAGLITANTFGIGFGTPANVDVGKLEILTGTHSGYLLITGAITPSEQFRLQKYFLQILAGITNSEVIVDPTGTLTRKDPLQIPFSVTEADYGIDVILLAKEPRAVDFRLETPSGAIIDANVAIIEPNVDLIRTPNVAYYRIGLPVGVEGGHAGQWKAHLRLMGAVQDDAVAAQSYLRQMPFSLLVHAYSTLSFRAHLTQSGPEPGATLTLSAVLTEYARPLSDGVSVWAEMTRPDGTAISIPLIANEPGRFVTTISEFAAGLYRFRIRAFGMTSSERAFTREQTLTAVIGSTKPGDGNPRPDYCDLLDCIVQTQRDPKDATTSSSGAINVDWNSLARCLRKICQPRRSDG</sequence>
<dbReference type="PANTHER" id="PTHR10579">
    <property type="entry name" value="CALCIUM-ACTIVATED CHLORIDE CHANNEL REGULATOR"/>
    <property type="match status" value="1"/>
</dbReference>
<dbReference type="CDD" id="cd00198">
    <property type="entry name" value="vWFA"/>
    <property type="match status" value="1"/>
</dbReference>
<evidence type="ECO:0000313" key="3">
    <source>
        <dbReference type="Proteomes" id="UP000027471"/>
    </source>
</evidence>
<dbReference type="InterPro" id="IPR019026">
    <property type="entry name" value="Peptidase_M64_IgA"/>
</dbReference>